<comment type="similarity">
    <text evidence="2">Belongs to the major facilitator superfamily. Monocarboxylate porter (TC 2.A.1.13) family.</text>
</comment>
<dbReference type="InterPro" id="IPR020846">
    <property type="entry name" value="MFS_dom"/>
</dbReference>
<evidence type="ECO:0000256" key="1">
    <source>
        <dbReference type="ARBA" id="ARBA00004141"/>
    </source>
</evidence>
<dbReference type="GO" id="GO:0022857">
    <property type="term" value="F:transmembrane transporter activity"/>
    <property type="evidence" value="ECO:0007669"/>
    <property type="project" value="InterPro"/>
</dbReference>
<evidence type="ECO:0000256" key="2">
    <source>
        <dbReference type="ARBA" id="ARBA00006727"/>
    </source>
</evidence>
<feature type="transmembrane region" description="Helical" evidence="8">
    <location>
        <begin position="220"/>
        <end position="243"/>
    </location>
</feature>
<dbReference type="AlphaFoldDB" id="A0A9P4QVI7"/>
<evidence type="ECO:0000313" key="10">
    <source>
        <dbReference type="EMBL" id="KAF2731872.1"/>
    </source>
</evidence>
<keyword evidence="6 8" id="KW-0472">Membrane</keyword>
<feature type="transmembrane region" description="Helical" evidence="8">
    <location>
        <begin position="60"/>
        <end position="79"/>
    </location>
</feature>
<dbReference type="InterPro" id="IPR036259">
    <property type="entry name" value="MFS_trans_sf"/>
</dbReference>
<feature type="transmembrane region" description="Helical" evidence="8">
    <location>
        <begin position="103"/>
        <end position="124"/>
    </location>
</feature>
<evidence type="ECO:0000256" key="4">
    <source>
        <dbReference type="ARBA" id="ARBA00022692"/>
    </source>
</evidence>
<feature type="transmembrane region" description="Helical" evidence="8">
    <location>
        <begin position="392"/>
        <end position="411"/>
    </location>
</feature>
<feature type="transmembrane region" description="Helical" evidence="8">
    <location>
        <begin position="299"/>
        <end position="316"/>
    </location>
</feature>
<dbReference type="Proteomes" id="UP000799444">
    <property type="component" value="Unassembled WGS sequence"/>
</dbReference>
<evidence type="ECO:0000256" key="3">
    <source>
        <dbReference type="ARBA" id="ARBA00022448"/>
    </source>
</evidence>
<feature type="region of interest" description="Disordered" evidence="7">
    <location>
        <begin position="1"/>
        <end position="50"/>
    </location>
</feature>
<dbReference type="Gene3D" id="1.20.1250.20">
    <property type="entry name" value="MFS general substrate transporter like domains"/>
    <property type="match status" value="2"/>
</dbReference>
<dbReference type="Pfam" id="PF07690">
    <property type="entry name" value="MFS_1"/>
    <property type="match status" value="1"/>
</dbReference>
<evidence type="ECO:0000256" key="5">
    <source>
        <dbReference type="ARBA" id="ARBA00022989"/>
    </source>
</evidence>
<dbReference type="PROSITE" id="PS50850">
    <property type="entry name" value="MFS"/>
    <property type="match status" value="1"/>
</dbReference>
<feature type="transmembrane region" description="Helical" evidence="8">
    <location>
        <begin position="156"/>
        <end position="176"/>
    </location>
</feature>
<accession>A0A9P4QVI7</accession>
<gene>
    <name evidence="10" type="ORF">EJ04DRAFT_514255</name>
</gene>
<keyword evidence="5 8" id="KW-1133">Transmembrane helix</keyword>
<feature type="transmembrane region" description="Helical" evidence="8">
    <location>
        <begin position="354"/>
        <end position="380"/>
    </location>
</feature>
<dbReference type="InterPro" id="IPR050327">
    <property type="entry name" value="Proton-linked_MCT"/>
</dbReference>
<evidence type="ECO:0000256" key="7">
    <source>
        <dbReference type="SAM" id="MobiDB-lite"/>
    </source>
</evidence>
<name>A0A9P4QVI7_9PLEO</name>
<feature type="transmembrane region" description="Helical" evidence="8">
    <location>
        <begin position="188"/>
        <end position="214"/>
    </location>
</feature>
<feature type="transmembrane region" description="Helical" evidence="8">
    <location>
        <begin position="328"/>
        <end position="348"/>
    </location>
</feature>
<comment type="caution">
    <text evidence="10">The sequence shown here is derived from an EMBL/GenBank/DDBJ whole genome shotgun (WGS) entry which is preliminary data.</text>
</comment>
<sequence length="452" mass="48735">MPFDDKSIAGSQPSIHEETDNVESKSIGSKVPSSLHDDVENTAKTSTPAITSGAPNGGTAAWLVVFGAWCVSFCSWGWLNSIGVFQQYYDTTLLSDYSPSTVAWIPSLQVFLISALGPVIGALFDRYGPRYLMLVGTILHVFGIMMTSLGTQYYQIFLAQGLCSALGVSAIFQPSVNSVAGWFDKRRGLAFGVVFTGSSIGGVVFPIMITHLIATIGFAWALRTSGFLILLLLIPANLTIRTYQPPRPYAITRDKITKPFKEPPFVLIAAGFFCLSYGFFCPINFIPSEAEASGMDPNLVQYLLPLLNAASLFGRLASGFLADRLGRFNVFVGVCYMTGLWTLALWLADTSPPALIAYAVLFGFFSGAYITLITALVLQVSPLSELGLRQGLIFLIGAVGALTTNPITGAISDSSIGWAGLKIFAGVFWLAGATFVLIARIRETGWRLLARF</sequence>
<organism evidence="10 11">
    <name type="scientific">Polyplosphaeria fusca</name>
    <dbReference type="NCBI Taxonomy" id="682080"/>
    <lineage>
        <taxon>Eukaryota</taxon>
        <taxon>Fungi</taxon>
        <taxon>Dikarya</taxon>
        <taxon>Ascomycota</taxon>
        <taxon>Pezizomycotina</taxon>
        <taxon>Dothideomycetes</taxon>
        <taxon>Pleosporomycetidae</taxon>
        <taxon>Pleosporales</taxon>
        <taxon>Tetraplosphaeriaceae</taxon>
        <taxon>Polyplosphaeria</taxon>
    </lineage>
</organism>
<proteinExistence type="inferred from homology"/>
<feature type="transmembrane region" description="Helical" evidence="8">
    <location>
        <begin position="423"/>
        <end position="441"/>
    </location>
</feature>
<keyword evidence="11" id="KW-1185">Reference proteome</keyword>
<keyword evidence="4 8" id="KW-0812">Transmembrane</keyword>
<dbReference type="PANTHER" id="PTHR11360">
    <property type="entry name" value="MONOCARBOXYLATE TRANSPORTER"/>
    <property type="match status" value="1"/>
</dbReference>
<keyword evidence="3" id="KW-0813">Transport</keyword>
<dbReference type="CDD" id="cd17352">
    <property type="entry name" value="MFS_MCT_SLC16"/>
    <property type="match status" value="1"/>
</dbReference>
<reference evidence="10" key="1">
    <citation type="journal article" date="2020" name="Stud. Mycol.">
        <title>101 Dothideomycetes genomes: a test case for predicting lifestyles and emergence of pathogens.</title>
        <authorList>
            <person name="Haridas S."/>
            <person name="Albert R."/>
            <person name="Binder M."/>
            <person name="Bloem J."/>
            <person name="Labutti K."/>
            <person name="Salamov A."/>
            <person name="Andreopoulos B."/>
            <person name="Baker S."/>
            <person name="Barry K."/>
            <person name="Bills G."/>
            <person name="Bluhm B."/>
            <person name="Cannon C."/>
            <person name="Castanera R."/>
            <person name="Culley D."/>
            <person name="Daum C."/>
            <person name="Ezra D."/>
            <person name="Gonzalez J."/>
            <person name="Henrissat B."/>
            <person name="Kuo A."/>
            <person name="Liang C."/>
            <person name="Lipzen A."/>
            <person name="Lutzoni F."/>
            <person name="Magnuson J."/>
            <person name="Mondo S."/>
            <person name="Nolan M."/>
            <person name="Ohm R."/>
            <person name="Pangilinan J."/>
            <person name="Park H.-J."/>
            <person name="Ramirez L."/>
            <person name="Alfaro M."/>
            <person name="Sun H."/>
            <person name="Tritt A."/>
            <person name="Yoshinaga Y."/>
            <person name="Zwiers L.-H."/>
            <person name="Turgeon B."/>
            <person name="Goodwin S."/>
            <person name="Spatafora J."/>
            <person name="Crous P."/>
            <person name="Grigoriev I."/>
        </authorList>
    </citation>
    <scope>NUCLEOTIDE SEQUENCE</scope>
    <source>
        <strain evidence="10">CBS 125425</strain>
    </source>
</reference>
<dbReference type="GO" id="GO:0016020">
    <property type="term" value="C:membrane"/>
    <property type="evidence" value="ECO:0007669"/>
    <property type="project" value="UniProtKB-SubCell"/>
</dbReference>
<comment type="subcellular location">
    <subcellularLocation>
        <location evidence="1">Membrane</location>
        <topology evidence="1">Multi-pass membrane protein</topology>
    </subcellularLocation>
</comment>
<dbReference type="PANTHER" id="PTHR11360:SF224">
    <property type="entry name" value="MAJOR FACILITATOR SUPERFAMILY (MFS) PROFILE DOMAIN-CONTAINING PROTEIN-RELATED"/>
    <property type="match status" value="1"/>
</dbReference>
<feature type="domain" description="Major facilitator superfamily (MFS) profile" evidence="9">
    <location>
        <begin position="264"/>
        <end position="452"/>
    </location>
</feature>
<dbReference type="OrthoDB" id="5667at2759"/>
<evidence type="ECO:0000256" key="6">
    <source>
        <dbReference type="ARBA" id="ARBA00023136"/>
    </source>
</evidence>
<evidence type="ECO:0000259" key="9">
    <source>
        <dbReference type="PROSITE" id="PS50850"/>
    </source>
</evidence>
<dbReference type="InterPro" id="IPR011701">
    <property type="entry name" value="MFS"/>
</dbReference>
<dbReference type="EMBL" id="ML996187">
    <property type="protein sequence ID" value="KAF2731872.1"/>
    <property type="molecule type" value="Genomic_DNA"/>
</dbReference>
<evidence type="ECO:0000256" key="8">
    <source>
        <dbReference type="SAM" id="Phobius"/>
    </source>
</evidence>
<feature type="transmembrane region" description="Helical" evidence="8">
    <location>
        <begin position="264"/>
        <end position="287"/>
    </location>
</feature>
<protein>
    <submittedName>
        <fullName evidence="10">MFS general substrate transporter</fullName>
    </submittedName>
</protein>
<evidence type="ECO:0000313" key="11">
    <source>
        <dbReference type="Proteomes" id="UP000799444"/>
    </source>
</evidence>
<feature type="transmembrane region" description="Helical" evidence="8">
    <location>
        <begin position="131"/>
        <end position="150"/>
    </location>
</feature>
<dbReference type="SUPFAM" id="SSF103473">
    <property type="entry name" value="MFS general substrate transporter"/>
    <property type="match status" value="1"/>
</dbReference>